<dbReference type="AlphaFoldDB" id="A0A6G5QKV1"/>
<reference evidence="2 3" key="1">
    <citation type="submission" date="2016-07" db="EMBL/GenBank/DDBJ databases">
        <title>Comparative genomics of the Campylobacter concisus group.</title>
        <authorList>
            <person name="Miller W.G."/>
            <person name="Yee E."/>
            <person name="Chapman M.H."/>
            <person name="Huynh S."/>
            <person name="Bono J.L."/>
            <person name="On S.L.W."/>
            <person name="StLeger J."/>
            <person name="Foster G."/>
            <person name="Parker C.T."/>
        </authorList>
    </citation>
    <scope>NUCLEOTIDE SEQUENCE [LARGE SCALE GENOMIC DNA]</scope>
    <source>
        <strain evidence="2 3">ATCC 33238</strain>
    </source>
</reference>
<accession>A0A6G5QKV1</accession>
<evidence type="ECO:0000256" key="1">
    <source>
        <dbReference type="ARBA" id="ARBA00008525"/>
    </source>
</evidence>
<dbReference type="KEGG" id="crx:CRECT_0591"/>
<name>A0A6G5QKV1_CAMRE</name>
<dbReference type="InterPro" id="IPR005363">
    <property type="entry name" value="UPF0167"/>
</dbReference>
<dbReference type="Proteomes" id="UP000502377">
    <property type="component" value="Chromosome"/>
</dbReference>
<dbReference type="RefSeq" id="WP_004319274.1">
    <property type="nucleotide sequence ID" value="NZ_CP012543.1"/>
</dbReference>
<organism evidence="2 3">
    <name type="scientific">Campylobacter rectus</name>
    <name type="common">Wolinella recta</name>
    <dbReference type="NCBI Taxonomy" id="203"/>
    <lineage>
        <taxon>Bacteria</taxon>
        <taxon>Pseudomonadati</taxon>
        <taxon>Campylobacterota</taxon>
        <taxon>Epsilonproteobacteria</taxon>
        <taxon>Campylobacterales</taxon>
        <taxon>Campylobacteraceae</taxon>
        <taxon>Campylobacter</taxon>
    </lineage>
</organism>
<evidence type="ECO:0000313" key="3">
    <source>
        <dbReference type="Proteomes" id="UP000502377"/>
    </source>
</evidence>
<dbReference type="EMBL" id="CP012543">
    <property type="protein sequence ID" value="QCD46281.1"/>
    <property type="molecule type" value="Genomic_DNA"/>
</dbReference>
<protein>
    <submittedName>
        <fullName evidence="2">Putative UPF0167 domain protein</fullName>
    </submittedName>
</protein>
<comment type="similarity">
    <text evidence="1">Belongs to the UPF0167 family.</text>
</comment>
<evidence type="ECO:0000313" key="2">
    <source>
        <dbReference type="EMBL" id="QCD46281.1"/>
    </source>
</evidence>
<proteinExistence type="inferred from homology"/>
<dbReference type="Pfam" id="PF03691">
    <property type="entry name" value="UPF0167"/>
    <property type="match status" value="1"/>
</dbReference>
<gene>
    <name evidence="2" type="ORF">CRECT_0591</name>
</gene>
<sequence length="287" mass="31666">MDKFREKYIALQKAFWDSDGGAASVAALYEFKDELEKCGEKEAKAVLVDAYELLGLKKSACELLGKICGPKDRKQLKKLGYLKQYAENGDADAIKRPKTASKATRANEKSKDLPHFRYHPNPFKTGVFKDDVSVICECCGQATDAYYCGSIYCVADVNYLCPHCIASGAAAAKFDAGFIQDADPLPPGAADAQGKTEELFKRTPGYFSWQGERWLVCCDDYCEFLGDVGTKELQEMGIAEEVFTEYALRGEFAVEDAQGYLVAGGDMAGYLFRCTRCGKYKIQVDAS</sequence>